<gene>
    <name evidence="1" type="primary">ILV2_1</name>
    <name evidence="1" type="ORF">N8T08_006163</name>
</gene>
<keyword evidence="2" id="KW-1185">Reference proteome</keyword>
<evidence type="ECO:0000313" key="1">
    <source>
        <dbReference type="EMBL" id="KAK1143762.1"/>
    </source>
</evidence>
<sequence length="671" mass="73624">MLRQFARKARPVCQRTAARSIQSQAFAPEESQDVIDPAIISSPDLQKEQLLKRAKHRIIPFSSTTHTSWTTGKEFKASKIELDDSFIGLTGGEIVQKMLIRHGVKDFFGYPGETILPVLNALDASKQLRRIIPQHEQGAGHMAQGYARVTGKPGIAVVTNGYGATNMITPLMDALADGTPMVVLCGQVPTYLESSEQQANILAMTQPCTKWNVSVRDVSELPRRITEAFHIATSGRPGPVLIELPLDISTGELKTSLPITTVNVGVSTRVEDTFREVRRIQIMDTIKRAGSLINMAKKPVLYVGYGVLGSPDGPKLLKELSEKASIPVTTSLQGLGAFDETDPKSLHLLGLHGSGYANMAMQHADLIICLGARFDDRVTGSIPKFAPKARRAEQQGRGGIIHFDISPKNINKIVEATVAVEGDCAENLELLLPLIQQTQRPEWHSKIDEWKARYPFQAFEHGRKNSGLIKPQKVIEELNDLIDPIKDRAIITTGVGQHQMWTAQHFRWKYPRTLVTSGGLGTMGFGLPAAIGAKVGQPDALVIDVDGDASFSMTLSELLTASRSNIDVKAIILNNEEQGMVTNIQTLHYERRFAHSHNKNPDFVRTARAMGVQAERCTDPADVKSKLKWLLETRGPAVLEVMVTKKALTLPMVPAGKGLDEFLFYENGSGS</sequence>
<keyword evidence="1" id="KW-0808">Transferase</keyword>
<organism evidence="1 2">
    <name type="scientific">Aspergillus melleus</name>
    <dbReference type="NCBI Taxonomy" id="138277"/>
    <lineage>
        <taxon>Eukaryota</taxon>
        <taxon>Fungi</taxon>
        <taxon>Dikarya</taxon>
        <taxon>Ascomycota</taxon>
        <taxon>Pezizomycotina</taxon>
        <taxon>Eurotiomycetes</taxon>
        <taxon>Eurotiomycetidae</taxon>
        <taxon>Eurotiales</taxon>
        <taxon>Aspergillaceae</taxon>
        <taxon>Aspergillus</taxon>
        <taxon>Aspergillus subgen. Circumdati</taxon>
    </lineage>
</organism>
<dbReference type="Proteomes" id="UP001177260">
    <property type="component" value="Unassembled WGS sequence"/>
</dbReference>
<proteinExistence type="predicted"/>
<accession>A0ACC3B0Y9</accession>
<dbReference type="EC" id="2.2.1.6" evidence="1"/>
<reference evidence="1 2" key="1">
    <citation type="journal article" date="2023" name="ACS Omega">
        <title>Identification of the Neoaspergillic Acid Biosynthesis Gene Cluster by Establishing an In Vitro CRISPR-Ribonucleoprotein Genetic System in Aspergillus melleus.</title>
        <authorList>
            <person name="Yuan B."/>
            <person name="Grau M.F."/>
            <person name="Murata R.M."/>
            <person name="Torok T."/>
            <person name="Venkateswaran K."/>
            <person name="Stajich J.E."/>
            <person name="Wang C.C.C."/>
        </authorList>
    </citation>
    <scope>NUCLEOTIDE SEQUENCE [LARGE SCALE GENOMIC DNA]</scope>
    <source>
        <strain evidence="1 2">IMV 1140</strain>
    </source>
</reference>
<dbReference type="EMBL" id="JAOPJF010000037">
    <property type="protein sequence ID" value="KAK1143762.1"/>
    <property type="molecule type" value="Genomic_DNA"/>
</dbReference>
<name>A0ACC3B0Y9_9EURO</name>
<evidence type="ECO:0000313" key="2">
    <source>
        <dbReference type="Proteomes" id="UP001177260"/>
    </source>
</evidence>
<comment type="caution">
    <text evidence="1">The sequence shown here is derived from an EMBL/GenBank/DDBJ whole genome shotgun (WGS) entry which is preliminary data.</text>
</comment>
<protein>
    <submittedName>
        <fullName evidence="1">Acetolactate synthase, mitochondrial</fullName>
        <ecNumber evidence="1">2.2.1.6</ecNumber>
    </submittedName>
</protein>